<dbReference type="RefSeq" id="WP_338348488.1">
    <property type="nucleotide sequence ID" value="NZ_CAUZLV010000002.1"/>
</dbReference>
<dbReference type="InterPro" id="IPR013824">
    <property type="entry name" value="Topo_IA_cen_sub1"/>
</dbReference>
<feature type="domain" description="Toprim" evidence="4">
    <location>
        <begin position="3"/>
        <end position="150"/>
    </location>
</feature>
<keyword evidence="2" id="KW-0238">DNA-binding</keyword>
<dbReference type="SMART" id="SM00437">
    <property type="entry name" value="TOP1Ac"/>
    <property type="match status" value="1"/>
</dbReference>
<dbReference type="InterPro" id="IPR013825">
    <property type="entry name" value="Topo_IA_cen_sub2"/>
</dbReference>
<dbReference type="PROSITE" id="PS00396">
    <property type="entry name" value="TOPO_IA_1"/>
    <property type="match status" value="1"/>
</dbReference>
<dbReference type="PANTHER" id="PTHR11390:SF21">
    <property type="entry name" value="DNA TOPOISOMERASE 3-ALPHA"/>
    <property type="match status" value="1"/>
</dbReference>
<sequence>MTKYLIITEKPSARRNFEKALGGSTGHVAHYDYELTNLRGHVMTLREPEDQVPADLKAKYKSWKLADLPWDLQDLSWKRTYIRSWNPRSKKSESTKSLIDDLKTKAKNVDGLIIATDTDPSGEGDLLAWEAIDAIKWQGQVFRAHFADESPKSLIKALTQLTAIESKDRHGAYQKGLTRNKWDFASMQLTRAATTLTKKQGYSLVSRQGRLKSAMLLKIYQQLQAIKNYQKVPYFEYRFRDDQGNVYARVVDPKQEVVSFRYPSPEALQAAESFAKSGQVQQDSVTKKSTKPPKLLDLSSLSAILAKEGYKAKEVLATYQKLYEAQIVSYPRTEDKTITPEQFQDMLPLVDKIAQIVGTDVSLLTHRDPRKTHVKEEGAHGANRPGPKVPASLEALQSYGPSAKRIYQTLAKNFLAMFAEDYHYQQIKGSIVEYPDFKTILNNPLSLGWKAVYQDQNQDQDEEDSKSKALGQTADLFVHEGQNPKPTTPTWQWLKTFLEKNEIGTGATRTSTYGELSSGKNAYIIDKKGKIDLTTDGQAVAILAQNTWLANPKTTKRVFDIFDQVGKFEMTADQALDSIVKTVNHDIPVMMNNANQLEAVLGKPQAKAKKSVPKKEKATGIWQGSEVSFSNEFSGHRFTEQETADLLAGKTIHFQAKSRYGRPYEVSGKLAKQVYRKHQYIGFKPEFEPRKKKK</sequence>
<dbReference type="Gene3D" id="1.10.290.10">
    <property type="entry name" value="Topoisomerase I, domain 4"/>
    <property type="match status" value="1"/>
</dbReference>
<evidence type="ECO:0000259" key="5">
    <source>
        <dbReference type="PROSITE" id="PS52039"/>
    </source>
</evidence>
<dbReference type="InterPro" id="IPR013497">
    <property type="entry name" value="Topo_IA_cen"/>
</dbReference>
<feature type="domain" description="Topo IA-type catalytic" evidence="5">
    <location>
        <begin position="168"/>
        <end position="588"/>
    </location>
</feature>
<proteinExistence type="predicted"/>
<dbReference type="InterPro" id="IPR006171">
    <property type="entry name" value="TOPRIM_dom"/>
</dbReference>
<organism evidence="6 7">
    <name type="scientific">Fructobacillus evanidus</name>
    <dbReference type="NCBI Taxonomy" id="3064281"/>
    <lineage>
        <taxon>Bacteria</taxon>
        <taxon>Bacillati</taxon>
        <taxon>Bacillota</taxon>
        <taxon>Bacilli</taxon>
        <taxon>Lactobacillales</taxon>
        <taxon>Lactobacillaceae</taxon>
        <taxon>Fructobacillus</taxon>
    </lineage>
</organism>
<dbReference type="InterPro" id="IPR023406">
    <property type="entry name" value="Topo_IA_AS"/>
</dbReference>
<dbReference type="InterPro" id="IPR013826">
    <property type="entry name" value="Topo_IA_cen_sub3"/>
</dbReference>
<evidence type="ECO:0000256" key="2">
    <source>
        <dbReference type="ARBA" id="ARBA00023125"/>
    </source>
</evidence>
<dbReference type="EC" id="5.99.1.2" evidence="6"/>
<evidence type="ECO:0000313" key="7">
    <source>
        <dbReference type="Proteomes" id="UP001314166"/>
    </source>
</evidence>
<evidence type="ECO:0000256" key="3">
    <source>
        <dbReference type="ARBA" id="ARBA00023235"/>
    </source>
</evidence>
<keyword evidence="1" id="KW-0799">Topoisomerase</keyword>
<keyword evidence="3 6" id="KW-0413">Isomerase</keyword>
<dbReference type="Gene3D" id="2.70.20.10">
    <property type="entry name" value="Topoisomerase I, domain 3"/>
    <property type="match status" value="1"/>
</dbReference>
<dbReference type="PRINTS" id="PR00417">
    <property type="entry name" value="PRTPISMRASEI"/>
</dbReference>
<dbReference type="SUPFAM" id="SSF56712">
    <property type="entry name" value="Prokaryotic type I DNA topoisomerase"/>
    <property type="match status" value="1"/>
</dbReference>
<dbReference type="InterPro" id="IPR000380">
    <property type="entry name" value="Topo_IA"/>
</dbReference>
<evidence type="ECO:0000256" key="1">
    <source>
        <dbReference type="ARBA" id="ARBA00023029"/>
    </source>
</evidence>
<dbReference type="SMART" id="SM00493">
    <property type="entry name" value="TOPRIM"/>
    <property type="match status" value="1"/>
</dbReference>
<evidence type="ECO:0000259" key="4">
    <source>
        <dbReference type="PROSITE" id="PS50880"/>
    </source>
</evidence>
<reference evidence="6 7" key="1">
    <citation type="submission" date="2023-10" db="EMBL/GenBank/DDBJ databases">
        <authorList>
            <person name="Botero Cardona J."/>
        </authorList>
    </citation>
    <scope>NUCLEOTIDE SEQUENCE [LARGE SCALE GENOMIC DNA]</scope>
    <source>
        <strain evidence="6 7">R-55214</strain>
    </source>
</reference>
<dbReference type="Proteomes" id="UP001314166">
    <property type="component" value="Unassembled WGS sequence"/>
</dbReference>
<dbReference type="PANTHER" id="PTHR11390">
    <property type="entry name" value="PROKARYOTIC DNA TOPOISOMERASE"/>
    <property type="match status" value="1"/>
</dbReference>
<comment type="caution">
    <text evidence="6">The sequence shown here is derived from an EMBL/GenBank/DDBJ whole genome shotgun (WGS) entry which is preliminary data.</text>
</comment>
<accession>A0ABM9MWJ1</accession>
<dbReference type="InterPro" id="IPR023405">
    <property type="entry name" value="Topo_IA_core_domain"/>
</dbReference>
<dbReference type="PROSITE" id="PS52039">
    <property type="entry name" value="TOPO_IA_2"/>
    <property type="match status" value="1"/>
</dbReference>
<dbReference type="PROSITE" id="PS50880">
    <property type="entry name" value="TOPRIM"/>
    <property type="match status" value="1"/>
</dbReference>
<dbReference type="EMBL" id="CAUZMB010000005">
    <property type="protein sequence ID" value="CAK1245352.1"/>
    <property type="molecule type" value="Genomic_DNA"/>
</dbReference>
<evidence type="ECO:0000313" key="6">
    <source>
        <dbReference type="EMBL" id="CAK1245352.1"/>
    </source>
</evidence>
<dbReference type="GO" id="GO:0016853">
    <property type="term" value="F:isomerase activity"/>
    <property type="evidence" value="ECO:0007669"/>
    <property type="project" value="UniProtKB-KW"/>
</dbReference>
<dbReference type="Pfam" id="PF01751">
    <property type="entry name" value="Toprim"/>
    <property type="match status" value="1"/>
</dbReference>
<gene>
    <name evidence="6" type="ORF">R55214_HHFBAMCI_01022</name>
</gene>
<dbReference type="Gene3D" id="3.40.50.140">
    <property type="match status" value="1"/>
</dbReference>
<dbReference type="Gene3D" id="1.10.460.10">
    <property type="entry name" value="Topoisomerase I, domain 2"/>
    <property type="match status" value="1"/>
</dbReference>
<dbReference type="InterPro" id="IPR003602">
    <property type="entry name" value="Topo_IA_DNA-bd_dom"/>
</dbReference>
<dbReference type="Pfam" id="PF01131">
    <property type="entry name" value="Topoisom_bac"/>
    <property type="match status" value="1"/>
</dbReference>
<keyword evidence="7" id="KW-1185">Reference proteome</keyword>
<name>A0ABM9MWJ1_9LACO</name>
<protein>
    <submittedName>
        <fullName evidence="6">DNA topoisomerase IA (TopA)</fullName>
        <ecNumber evidence="6">5.99.1.2</ecNumber>
    </submittedName>
</protein>